<dbReference type="GO" id="GO:0016765">
    <property type="term" value="F:transferase activity, transferring alkyl or aryl (other than methyl) groups"/>
    <property type="evidence" value="ECO:0007669"/>
    <property type="project" value="UniProtKB-ARBA"/>
</dbReference>
<sequence>MTVIEPHRAGSFDSLAGAVGETPLVRLNRVTDGIAATVYVKLEYLNPGGSVKDRAARSMLDAAEADGSLRAGGTVVEASSGNTGIGLAALAVARGYRVIVVLPDKSSAEKIALLRAYGVQVHVTPGGRPIGHPEHLRSVALRLVEATPGAWFASQYDNPANPSAHYRTTGPEVWAQTGGRVTHYVAGVGTGGTISGAGEYLKEVSGGAVTVIAADPDSSVYGGGDGRAWYVESVGHYLHPRTEEDEWPSSYHPEVVDRFERIPDTESLTLLHRLAREEGLLLGGSSGTSIAAALRVARTLDADQVVVVVAPDSGRSYLSKYFDDEWLGRLGFPLVTPASTVTVGALLGLAETGQRDPALYPGLTPDAAAPFVLPSDISVAAARALFGSARTLPVRLARPRSGAAVIAEILGSVRATTLAEAPDTDPITDHMDEPLPVIGVTEPVTAALRRIGEHVGPVLVARVGVAVHTLDAARFATAAADYEVRDTVTEVDSAGYGSTVSEIEHDAARTGPSTVQAGTGIVVGEREVIVASGEAGANAEDAEAGTRASEVGTDAAQAGRRAPKGREGAAEAKSGVPAAARGVVVVGTEAAKPGEAESESVVAEIASGRAPSAEGVES</sequence>
<accession>A0A931I9E9</accession>
<evidence type="ECO:0000256" key="2">
    <source>
        <dbReference type="ARBA" id="ARBA00007103"/>
    </source>
</evidence>
<dbReference type="FunFam" id="3.40.50.1100:FF:000003">
    <property type="entry name" value="Cystathionine beta-synthase"/>
    <property type="match status" value="1"/>
</dbReference>
<dbReference type="PANTHER" id="PTHR10314">
    <property type="entry name" value="CYSTATHIONINE BETA-SYNTHASE"/>
    <property type="match status" value="1"/>
</dbReference>
<dbReference type="InterPro" id="IPR001216">
    <property type="entry name" value="P-phosphate_BS"/>
</dbReference>
<dbReference type="RefSeq" id="WP_198428424.1">
    <property type="nucleotide sequence ID" value="NZ_JADMLG010000004.1"/>
</dbReference>
<organism evidence="6 7">
    <name type="scientific">Nocardia bovistercoris</name>
    <dbReference type="NCBI Taxonomy" id="2785916"/>
    <lineage>
        <taxon>Bacteria</taxon>
        <taxon>Bacillati</taxon>
        <taxon>Actinomycetota</taxon>
        <taxon>Actinomycetes</taxon>
        <taxon>Mycobacteriales</taxon>
        <taxon>Nocardiaceae</taxon>
        <taxon>Nocardia</taxon>
    </lineage>
</organism>
<evidence type="ECO:0000256" key="3">
    <source>
        <dbReference type="ARBA" id="ARBA00022898"/>
    </source>
</evidence>
<dbReference type="InterPro" id="IPR001926">
    <property type="entry name" value="TrpB-like_PALP"/>
</dbReference>
<gene>
    <name evidence="6" type="ORF">IT779_12710</name>
</gene>
<proteinExistence type="inferred from homology"/>
<comment type="caution">
    <text evidence="6">The sequence shown here is derived from an EMBL/GenBank/DDBJ whole genome shotgun (WGS) entry which is preliminary data.</text>
</comment>
<comment type="cofactor">
    <cofactor evidence="1">
        <name>pyridoxal 5'-phosphate</name>
        <dbReference type="ChEBI" id="CHEBI:597326"/>
    </cofactor>
</comment>
<reference evidence="6" key="1">
    <citation type="submission" date="2020-11" db="EMBL/GenBank/DDBJ databases">
        <title>Nocardia NEAU-351.nov., a novel actinomycete isolated from the cow dung.</title>
        <authorList>
            <person name="Zhang X."/>
        </authorList>
    </citation>
    <scope>NUCLEOTIDE SEQUENCE</scope>
    <source>
        <strain evidence="6">NEAU-351</strain>
    </source>
</reference>
<dbReference type="SUPFAM" id="SSF53686">
    <property type="entry name" value="Tryptophan synthase beta subunit-like PLP-dependent enzymes"/>
    <property type="match status" value="1"/>
</dbReference>
<evidence type="ECO:0000313" key="6">
    <source>
        <dbReference type="EMBL" id="MBH0777144.1"/>
    </source>
</evidence>
<evidence type="ECO:0000259" key="5">
    <source>
        <dbReference type="Pfam" id="PF00291"/>
    </source>
</evidence>
<dbReference type="InterPro" id="IPR050214">
    <property type="entry name" value="Cys_Synth/Cystath_Beta-Synth"/>
</dbReference>
<keyword evidence="7" id="KW-1185">Reference proteome</keyword>
<feature type="region of interest" description="Disordered" evidence="4">
    <location>
        <begin position="591"/>
        <end position="618"/>
    </location>
</feature>
<dbReference type="AlphaFoldDB" id="A0A931I9E9"/>
<feature type="region of interest" description="Disordered" evidence="4">
    <location>
        <begin position="534"/>
        <end position="577"/>
    </location>
</feature>
<feature type="domain" description="Tryptophan synthase beta chain-like PALP" evidence="5">
    <location>
        <begin position="17"/>
        <end position="312"/>
    </location>
</feature>
<dbReference type="InterPro" id="IPR036052">
    <property type="entry name" value="TrpB-like_PALP_sf"/>
</dbReference>
<evidence type="ECO:0000256" key="1">
    <source>
        <dbReference type="ARBA" id="ARBA00001933"/>
    </source>
</evidence>
<dbReference type="Proteomes" id="UP000655751">
    <property type="component" value="Unassembled WGS sequence"/>
</dbReference>
<dbReference type="GO" id="GO:0006535">
    <property type="term" value="P:cysteine biosynthetic process from serine"/>
    <property type="evidence" value="ECO:0007669"/>
    <property type="project" value="InterPro"/>
</dbReference>
<dbReference type="Pfam" id="PF00291">
    <property type="entry name" value="PALP"/>
    <property type="match status" value="1"/>
</dbReference>
<evidence type="ECO:0000313" key="7">
    <source>
        <dbReference type="Proteomes" id="UP000655751"/>
    </source>
</evidence>
<name>A0A931I9E9_9NOCA</name>
<dbReference type="Gene3D" id="3.40.50.1100">
    <property type="match status" value="2"/>
</dbReference>
<dbReference type="EMBL" id="JADMLG010000004">
    <property type="protein sequence ID" value="MBH0777144.1"/>
    <property type="molecule type" value="Genomic_DNA"/>
</dbReference>
<comment type="similarity">
    <text evidence="2">Belongs to the cysteine synthase/cystathionine beta-synthase family.</text>
</comment>
<evidence type="ECO:0000256" key="4">
    <source>
        <dbReference type="SAM" id="MobiDB-lite"/>
    </source>
</evidence>
<protein>
    <submittedName>
        <fullName evidence="6">Pyridoxal-phosphate dependent enzyme</fullName>
    </submittedName>
</protein>
<dbReference type="PROSITE" id="PS00901">
    <property type="entry name" value="CYS_SYNTHASE"/>
    <property type="match status" value="1"/>
</dbReference>
<keyword evidence="3" id="KW-0663">Pyridoxal phosphate</keyword>
<dbReference type="CDD" id="cd01561">
    <property type="entry name" value="CBS_like"/>
    <property type="match status" value="1"/>
</dbReference>